<accession>A0A5C3MEY8</accession>
<dbReference type="PANTHER" id="PTHR48125:SF10">
    <property type="entry name" value="OS12G0136300 PROTEIN"/>
    <property type="match status" value="1"/>
</dbReference>
<dbReference type="EMBL" id="ML213598">
    <property type="protein sequence ID" value="TFK39741.1"/>
    <property type="molecule type" value="Genomic_DNA"/>
</dbReference>
<feature type="compositionally biased region" description="Basic residues" evidence="1">
    <location>
        <begin position="104"/>
        <end position="113"/>
    </location>
</feature>
<feature type="compositionally biased region" description="Polar residues" evidence="1">
    <location>
        <begin position="8"/>
        <end position="27"/>
    </location>
</feature>
<dbReference type="OrthoDB" id="3233731at2759"/>
<evidence type="ECO:0000313" key="3">
    <source>
        <dbReference type="Proteomes" id="UP000308652"/>
    </source>
</evidence>
<dbReference type="Proteomes" id="UP000308652">
    <property type="component" value="Unassembled WGS sequence"/>
</dbReference>
<dbReference type="AlphaFoldDB" id="A0A5C3MEY8"/>
<feature type="compositionally biased region" description="Low complexity" evidence="1">
    <location>
        <begin position="231"/>
        <end position="240"/>
    </location>
</feature>
<reference evidence="2 3" key="1">
    <citation type="journal article" date="2019" name="Nat. Ecol. Evol.">
        <title>Megaphylogeny resolves global patterns of mushroom evolution.</title>
        <authorList>
            <person name="Varga T."/>
            <person name="Krizsan K."/>
            <person name="Foldi C."/>
            <person name="Dima B."/>
            <person name="Sanchez-Garcia M."/>
            <person name="Sanchez-Ramirez S."/>
            <person name="Szollosi G.J."/>
            <person name="Szarkandi J.G."/>
            <person name="Papp V."/>
            <person name="Albert L."/>
            <person name="Andreopoulos W."/>
            <person name="Angelini C."/>
            <person name="Antonin V."/>
            <person name="Barry K.W."/>
            <person name="Bougher N.L."/>
            <person name="Buchanan P."/>
            <person name="Buyck B."/>
            <person name="Bense V."/>
            <person name="Catcheside P."/>
            <person name="Chovatia M."/>
            <person name="Cooper J."/>
            <person name="Damon W."/>
            <person name="Desjardin D."/>
            <person name="Finy P."/>
            <person name="Geml J."/>
            <person name="Haridas S."/>
            <person name="Hughes K."/>
            <person name="Justo A."/>
            <person name="Karasinski D."/>
            <person name="Kautmanova I."/>
            <person name="Kiss B."/>
            <person name="Kocsube S."/>
            <person name="Kotiranta H."/>
            <person name="LaButti K.M."/>
            <person name="Lechner B.E."/>
            <person name="Liimatainen K."/>
            <person name="Lipzen A."/>
            <person name="Lukacs Z."/>
            <person name="Mihaltcheva S."/>
            <person name="Morgado L.N."/>
            <person name="Niskanen T."/>
            <person name="Noordeloos M.E."/>
            <person name="Ohm R.A."/>
            <person name="Ortiz-Santana B."/>
            <person name="Ovrebo C."/>
            <person name="Racz N."/>
            <person name="Riley R."/>
            <person name="Savchenko A."/>
            <person name="Shiryaev A."/>
            <person name="Soop K."/>
            <person name="Spirin V."/>
            <person name="Szebenyi C."/>
            <person name="Tomsovsky M."/>
            <person name="Tulloss R.E."/>
            <person name="Uehling J."/>
            <person name="Grigoriev I.V."/>
            <person name="Vagvolgyi C."/>
            <person name="Papp T."/>
            <person name="Martin F.M."/>
            <person name="Miettinen O."/>
            <person name="Hibbett D.S."/>
            <person name="Nagy L.G."/>
        </authorList>
    </citation>
    <scope>NUCLEOTIDE SEQUENCE [LARGE SCALE GENOMIC DNA]</scope>
    <source>
        <strain evidence="2 3">CBS 166.37</strain>
    </source>
</reference>
<feature type="region of interest" description="Disordered" evidence="1">
    <location>
        <begin position="1"/>
        <end position="126"/>
    </location>
</feature>
<proteinExistence type="predicted"/>
<feature type="compositionally biased region" description="Polar residues" evidence="1">
    <location>
        <begin position="69"/>
        <end position="83"/>
    </location>
</feature>
<evidence type="ECO:0000313" key="2">
    <source>
        <dbReference type="EMBL" id="TFK39741.1"/>
    </source>
</evidence>
<keyword evidence="3" id="KW-1185">Reference proteome</keyword>
<feature type="compositionally biased region" description="Pro residues" evidence="1">
    <location>
        <begin position="43"/>
        <end position="62"/>
    </location>
</feature>
<feature type="region of interest" description="Disordered" evidence="1">
    <location>
        <begin position="512"/>
        <end position="533"/>
    </location>
</feature>
<evidence type="ECO:0000256" key="1">
    <source>
        <dbReference type="SAM" id="MobiDB-lite"/>
    </source>
</evidence>
<name>A0A5C3MEY8_9AGAR</name>
<feature type="region of interest" description="Disordered" evidence="1">
    <location>
        <begin position="162"/>
        <end position="182"/>
    </location>
</feature>
<gene>
    <name evidence="2" type="ORF">BDQ12DRAFT_711850</name>
</gene>
<feature type="region of interest" description="Disordered" evidence="1">
    <location>
        <begin position="212"/>
        <end position="240"/>
    </location>
</feature>
<feature type="compositionally biased region" description="Polar residues" evidence="1">
    <location>
        <begin position="114"/>
        <end position="125"/>
    </location>
</feature>
<sequence length="576" mass="62510">MSAPAHPITSSVNYAPRTTSNKNQQFSFLARPPPPPQKKRPTQPLPPTPVAVPLPLAATPPHPTRRRSNTFSHITSWAAQIQPGSPAPRSPHRRPSVSSSRRPSITRHGRRPSISHTRASSSSFNHLIETPRTATPSAKDFDLTALGYTSVFLHLPKTPSTPSPFLQRHAPGPVPPKSPALASASPYAHIPIPPIPTSPPANKRTIKRFRSLTLLRPRSKSNASTMPPSSPTKKAAQKSSKAQICSATIVKRKKAKYAYVKAPPPLANELALMQFADGGSMESHAKRVMEHQARQAAGSHVNAGMAVGDVFRDGKGGMWWDQDEELEYAHLLGGDQQQAIPMNEDEDMPWVEFDEDGEEKENEAVAIVGLASGEDRRGSVSTQDSDLDPTYIVEEQQPDDAVLSSRKIGMSVLSLPSRPRRAAKHLRKPEFMIDVAAFGPRSPNRVFAFAPKSPVGNAHAVQKPKGKARRRPAPLKLAPLGPALKKPTNSPVDADRVRKDFIEDSFAPSPLTVASPHVSQDSMLPPPPPTPLSPFRSRLGSKVSLAALRSVDSLALGKMAKKPSRMNVRALFGKRV</sequence>
<dbReference type="PANTHER" id="PTHR48125">
    <property type="entry name" value="LP07818P1"/>
    <property type="match status" value="1"/>
</dbReference>
<organism evidence="2 3">
    <name type="scientific">Crucibulum laeve</name>
    <dbReference type="NCBI Taxonomy" id="68775"/>
    <lineage>
        <taxon>Eukaryota</taxon>
        <taxon>Fungi</taxon>
        <taxon>Dikarya</taxon>
        <taxon>Basidiomycota</taxon>
        <taxon>Agaricomycotina</taxon>
        <taxon>Agaricomycetes</taxon>
        <taxon>Agaricomycetidae</taxon>
        <taxon>Agaricales</taxon>
        <taxon>Agaricineae</taxon>
        <taxon>Nidulariaceae</taxon>
        <taxon>Crucibulum</taxon>
    </lineage>
</organism>
<protein>
    <submittedName>
        <fullName evidence="2">Uncharacterized protein</fullName>
    </submittedName>
</protein>